<feature type="domain" description="Caspase family p20" evidence="1">
    <location>
        <begin position="6"/>
        <end position="68"/>
    </location>
</feature>
<dbReference type="GO" id="GO:0004197">
    <property type="term" value="F:cysteine-type endopeptidase activity"/>
    <property type="evidence" value="ECO:0007669"/>
    <property type="project" value="InterPro"/>
</dbReference>
<reference evidence="2" key="1">
    <citation type="journal article" date="2021" name="Microb. Physiol.">
        <title>Proteogenomic Insights into the Physiology of Marine, Sulfate-Reducing, Filamentous Desulfonema limicola and Desulfonema magnum.</title>
        <authorList>
            <person name="Schnaars V."/>
            <person name="Wohlbrand L."/>
            <person name="Scheve S."/>
            <person name="Hinrichs C."/>
            <person name="Reinhardt R."/>
            <person name="Rabus R."/>
        </authorList>
    </citation>
    <scope>NUCLEOTIDE SEQUENCE</scope>
    <source>
        <strain evidence="2">5ac10</strain>
    </source>
</reference>
<organism evidence="2 3">
    <name type="scientific">Desulfonema limicola</name>
    <dbReference type="NCBI Taxonomy" id="45656"/>
    <lineage>
        <taxon>Bacteria</taxon>
        <taxon>Pseudomonadati</taxon>
        <taxon>Thermodesulfobacteriota</taxon>
        <taxon>Desulfobacteria</taxon>
        <taxon>Desulfobacterales</taxon>
        <taxon>Desulfococcaceae</taxon>
        <taxon>Desulfonema</taxon>
    </lineage>
</organism>
<proteinExistence type="predicted"/>
<protein>
    <submittedName>
        <fullName evidence="2">DUF1566</fullName>
    </submittedName>
</protein>
<name>A0A975GGJ8_9BACT</name>
<dbReference type="RefSeq" id="WP_275950248.1">
    <property type="nucleotide sequence ID" value="NZ_CP061799.1"/>
</dbReference>
<dbReference type="GO" id="GO:0006508">
    <property type="term" value="P:proteolysis"/>
    <property type="evidence" value="ECO:0007669"/>
    <property type="project" value="InterPro"/>
</dbReference>
<dbReference type="InterPro" id="IPR052039">
    <property type="entry name" value="Caspase-related_regulators"/>
</dbReference>
<sequence>MGGAGLFYFSGHGIEEGGVNYLIPVKSRICNKSELKYRAVNAGLVLAKMESAKNRINIIILDACRSSFGIMDNSCPNSAKGPDFNTGLAPYTDAPIGSIIAYAAAPGKSASDGYGTNSPYTSALVKHMQTPGLSLQEMFYQVRKSVRVETDSRQIPWEATSLEDPFYFKLPEKQPEDSSNLTADIPVPAPAPMPAPTPAPYYAKSSAREIKRDGTFIAYDDGTVLDTSTNLMWAAKDNGENVNWKEAKEYCENYQGGGYTDWRMPTIDELEGLYEKGIRDEQKIIYIYWGVWSSNTSGSSASYFHFTLGFRDSIHQSASGGVRALPVRESSK</sequence>
<dbReference type="AlphaFoldDB" id="A0A975GGJ8"/>
<dbReference type="InterPro" id="IPR029030">
    <property type="entry name" value="Caspase-like_dom_sf"/>
</dbReference>
<gene>
    <name evidence="2" type="ORF">dnl_26050</name>
</gene>
<dbReference type="PANTHER" id="PTHR22576">
    <property type="entry name" value="MUCOSA ASSOCIATED LYMPHOID TISSUE LYMPHOMA TRANSLOCATION PROTEIN 1/PARACASPASE"/>
    <property type="match status" value="1"/>
</dbReference>
<keyword evidence="3" id="KW-1185">Reference proteome</keyword>
<dbReference type="PROSITE" id="PS50208">
    <property type="entry name" value="CASPASE_P20"/>
    <property type="match status" value="1"/>
</dbReference>
<dbReference type="Pfam" id="PF07603">
    <property type="entry name" value="Lcl_C"/>
    <property type="match status" value="1"/>
</dbReference>
<dbReference type="Pfam" id="PF00656">
    <property type="entry name" value="Peptidase_C14"/>
    <property type="match status" value="1"/>
</dbReference>
<evidence type="ECO:0000313" key="3">
    <source>
        <dbReference type="Proteomes" id="UP000663720"/>
    </source>
</evidence>
<dbReference type="SUPFAM" id="SSF52129">
    <property type="entry name" value="Caspase-like"/>
    <property type="match status" value="1"/>
</dbReference>
<dbReference type="PANTHER" id="PTHR22576:SF37">
    <property type="entry name" value="MUCOSA-ASSOCIATED LYMPHOID TISSUE LYMPHOMA TRANSLOCATION PROTEIN 1"/>
    <property type="match status" value="1"/>
</dbReference>
<dbReference type="KEGG" id="dli:dnl_26050"/>
<dbReference type="Gene3D" id="3.40.50.1460">
    <property type="match status" value="1"/>
</dbReference>
<dbReference type="InterPro" id="IPR001309">
    <property type="entry name" value="Pept_C14_p20"/>
</dbReference>
<dbReference type="EMBL" id="CP061799">
    <property type="protein sequence ID" value="QTA80307.1"/>
    <property type="molecule type" value="Genomic_DNA"/>
</dbReference>
<accession>A0A975GGJ8</accession>
<dbReference type="Proteomes" id="UP000663720">
    <property type="component" value="Chromosome"/>
</dbReference>
<evidence type="ECO:0000259" key="1">
    <source>
        <dbReference type="PROSITE" id="PS50208"/>
    </source>
</evidence>
<dbReference type="InterPro" id="IPR011600">
    <property type="entry name" value="Pept_C14_caspase"/>
</dbReference>
<dbReference type="InterPro" id="IPR011460">
    <property type="entry name" value="Lcl_C"/>
</dbReference>
<evidence type="ECO:0000313" key="2">
    <source>
        <dbReference type="EMBL" id="QTA80307.1"/>
    </source>
</evidence>